<evidence type="ECO:0000313" key="3">
    <source>
        <dbReference type="Proteomes" id="UP000295783"/>
    </source>
</evidence>
<dbReference type="EMBL" id="SNYW01000006">
    <property type="protein sequence ID" value="TDQ84265.1"/>
    <property type="molecule type" value="Genomic_DNA"/>
</dbReference>
<dbReference type="InterPro" id="IPR045746">
    <property type="entry name" value="ACT14924-like_Acyltransf_dom"/>
</dbReference>
<evidence type="ECO:0000259" key="1">
    <source>
        <dbReference type="SMART" id="SM00563"/>
    </source>
</evidence>
<dbReference type="CDD" id="cd07986">
    <property type="entry name" value="LPLAT_ACT14924-like"/>
    <property type="match status" value="1"/>
</dbReference>
<gene>
    <name evidence="2" type="ORF">A8950_0813</name>
</gene>
<organism evidence="2 3">
    <name type="scientific">Dongia mobilis</name>
    <dbReference type="NCBI Taxonomy" id="578943"/>
    <lineage>
        <taxon>Bacteria</taxon>
        <taxon>Pseudomonadati</taxon>
        <taxon>Pseudomonadota</taxon>
        <taxon>Alphaproteobacteria</taxon>
        <taxon>Rhodospirillales</taxon>
        <taxon>Dongiaceae</taxon>
        <taxon>Dongia</taxon>
    </lineage>
</organism>
<dbReference type="AlphaFoldDB" id="A0A4R6WRP1"/>
<dbReference type="RefSeq" id="WP_133612304.1">
    <property type="nucleotide sequence ID" value="NZ_SNYW01000006.1"/>
</dbReference>
<dbReference type="SMART" id="SM00563">
    <property type="entry name" value="PlsC"/>
    <property type="match status" value="1"/>
</dbReference>
<accession>A0A4R6WRP1</accession>
<dbReference type="GO" id="GO:0016746">
    <property type="term" value="F:acyltransferase activity"/>
    <property type="evidence" value="ECO:0007669"/>
    <property type="project" value="InterPro"/>
</dbReference>
<proteinExistence type="predicted"/>
<evidence type="ECO:0000313" key="2">
    <source>
        <dbReference type="EMBL" id="TDQ84265.1"/>
    </source>
</evidence>
<protein>
    <submittedName>
        <fullName evidence="2">Putative hemolysin</fullName>
    </submittedName>
</protein>
<keyword evidence="3" id="KW-1185">Reference proteome</keyword>
<dbReference type="OrthoDB" id="1113830at2"/>
<reference evidence="2 3" key="1">
    <citation type="submission" date="2019-03" db="EMBL/GenBank/DDBJ databases">
        <title>Genomic Encyclopedia of Type Strains, Phase III (KMG-III): the genomes of soil and plant-associated and newly described type strains.</title>
        <authorList>
            <person name="Whitman W."/>
        </authorList>
    </citation>
    <scope>NUCLEOTIDE SEQUENCE [LARGE SCALE GENOMIC DNA]</scope>
    <source>
        <strain evidence="2 3">CGMCC 1.7660</strain>
    </source>
</reference>
<comment type="caution">
    <text evidence="2">The sequence shown here is derived from an EMBL/GenBank/DDBJ whole genome shotgun (WGS) entry which is preliminary data.</text>
</comment>
<sequence length="287" mass="31747">MATTADDTIDLSYASPADTRLSRCAIRVIETLTGQTRLRRLYDLYEAEMKGSVDFWEAAMRLLELSLDYDSQKLARLPASGPLVIVANHPFGLVDGILIGHLANRVRGDFKVLTHARLYPPDAEIQRFILPVDFDPTPAARATTLQSRAIAREHIMAGGCLVVFPAGAVATTPTPFARRAVDFDWKPFTARLIHAAQANVVPMYFHGQNSRLFQIASHISMTARLAFLVHEIANKIGGEFRVTIGDVLPYEGLAAMRDPHELSRHLRARTEWLGNPASRPGFHGIIA</sequence>
<dbReference type="InterPro" id="IPR002123">
    <property type="entry name" value="Plipid/glycerol_acylTrfase"/>
</dbReference>
<dbReference type="Pfam" id="PF19576">
    <property type="entry name" value="Acyltransf_2"/>
    <property type="match status" value="1"/>
</dbReference>
<feature type="domain" description="Phospholipid/glycerol acyltransferase" evidence="1">
    <location>
        <begin position="83"/>
        <end position="208"/>
    </location>
</feature>
<name>A0A4R6WRP1_9PROT</name>
<dbReference type="Proteomes" id="UP000295783">
    <property type="component" value="Unassembled WGS sequence"/>
</dbReference>